<keyword evidence="7 9" id="KW-0472">Membrane</keyword>
<evidence type="ECO:0000256" key="4">
    <source>
        <dbReference type="ARBA" id="ARBA00022692"/>
    </source>
</evidence>
<evidence type="ECO:0000256" key="5">
    <source>
        <dbReference type="ARBA" id="ARBA00022989"/>
    </source>
</evidence>
<feature type="transmembrane region" description="Helical" evidence="9">
    <location>
        <begin position="170"/>
        <end position="194"/>
    </location>
</feature>
<gene>
    <name evidence="11" type="ORF">PanWU01x14_371780</name>
</gene>
<dbReference type="Proteomes" id="UP000237105">
    <property type="component" value="Unassembled WGS sequence"/>
</dbReference>
<evidence type="ECO:0000256" key="1">
    <source>
        <dbReference type="ARBA" id="ARBA00004141"/>
    </source>
</evidence>
<comment type="similarity">
    <text evidence="2">Belongs to the two pore domain potassium channel (TC 1.A.1.7) family.</text>
</comment>
<dbReference type="InterPro" id="IPR013099">
    <property type="entry name" value="K_chnl_dom"/>
</dbReference>
<evidence type="ECO:0000256" key="7">
    <source>
        <dbReference type="ARBA" id="ARBA00023136"/>
    </source>
</evidence>
<organism evidence="11 12">
    <name type="scientific">Parasponia andersonii</name>
    <name type="common">Sponia andersonii</name>
    <dbReference type="NCBI Taxonomy" id="3476"/>
    <lineage>
        <taxon>Eukaryota</taxon>
        <taxon>Viridiplantae</taxon>
        <taxon>Streptophyta</taxon>
        <taxon>Embryophyta</taxon>
        <taxon>Tracheophyta</taxon>
        <taxon>Spermatophyta</taxon>
        <taxon>Magnoliopsida</taxon>
        <taxon>eudicotyledons</taxon>
        <taxon>Gunneridae</taxon>
        <taxon>Pentapetalae</taxon>
        <taxon>rosids</taxon>
        <taxon>fabids</taxon>
        <taxon>Rosales</taxon>
        <taxon>Cannabaceae</taxon>
        <taxon>Parasponia</taxon>
    </lineage>
</organism>
<dbReference type="InterPro" id="IPR003280">
    <property type="entry name" value="2pore_dom_K_chnl"/>
</dbReference>
<keyword evidence="6" id="KW-0406">Ion transport</keyword>
<evidence type="ECO:0000313" key="12">
    <source>
        <dbReference type="Proteomes" id="UP000237105"/>
    </source>
</evidence>
<dbReference type="GO" id="GO:0005774">
    <property type="term" value="C:vacuolar membrane"/>
    <property type="evidence" value="ECO:0007669"/>
    <property type="project" value="UniProtKB-ARBA"/>
</dbReference>
<reference evidence="12" key="1">
    <citation type="submission" date="2016-06" db="EMBL/GenBank/DDBJ databases">
        <title>Parallel loss of symbiosis genes in relatives of nitrogen-fixing non-legume Parasponia.</title>
        <authorList>
            <person name="Van Velzen R."/>
            <person name="Holmer R."/>
            <person name="Bu F."/>
            <person name="Rutten L."/>
            <person name="Van Zeijl A."/>
            <person name="Liu W."/>
            <person name="Santuari L."/>
            <person name="Cao Q."/>
            <person name="Sharma T."/>
            <person name="Shen D."/>
            <person name="Roswanjaya Y."/>
            <person name="Wardhani T."/>
            <person name="Kalhor M.S."/>
            <person name="Jansen J."/>
            <person name="Van den Hoogen J."/>
            <person name="Gungor B."/>
            <person name="Hartog M."/>
            <person name="Hontelez J."/>
            <person name="Verver J."/>
            <person name="Yang W.-C."/>
            <person name="Schijlen E."/>
            <person name="Repin R."/>
            <person name="Schilthuizen M."/>
            <person name="Schranz E."/>
            <person name="Heidstra R."/>
            <person name="Miyata K."/>
            <person name="Fedorova E."/>
            <person name="Kohlen W."/>
            <person name="Bisseling T."/>
            <person name="Smit S."/>
            <person name="Geurts R."/>
        </authorList>
    </citation>
    <scope>NUCLEOTIDE SEQUENCE [LARGE SCALE GENOMIC DNA]</scope>
    <source>
        <strain evidence="12">cv. WU1-14</strain>
    </source>
</reference>
<feature type="transmembrane region" description="Helical" evidence="9">
    <location>
        <begin position="115"/>
        <end position="134"/>
    </location>
</feature>
<dbReference type="EMBL" id="JXTB01001334">
    <property type="protein sequence ID" value="PON31189.1"/>
    <property type="molecule type" value="Genomic_DNA"/>
</dbReference>
<keyword evidence="8 11" id="KW-0407">Ion channel</keyword>
<evidence type="ECO:0000256" key="8">
    <source>
        <dbReference type="ARBA" id="ARBA00023303"/>
    </source>
</evidence>
<dbReference type="AlphaFoldDB" id="A0A2P5A3Y9"/>
<keyword evidence="4 9" id="KW-0812">Transmembrane</keyword>
<dbReference type="PANTHER" id="PTHR11003:SF334">
    <property type="entry name" value="FI03418P"/>
    <property type="match status" value="1"/>
</dbReference>
<evidence type="ECO:0000256" key="6">
    <source>
        <dbReference type="ARBA" id="ARBA00023065"/>
    </source>
</evidence>
<comment type="subcellular location">
    <subcellularLocation>
        <location evidence="1">Membrane</location>
        <topology evidence="1">Multi-pass membrane protein</topology>
    </subcellularLocation>
</comment>
<feature type="domain" description="Potassium channel" evidence="10">
    <location>
        <begin position="68"/>
        <end position="133"/>
    </location>
</feature>
<comment type="caution">
    <text evidence="11">The sequence shown here is derived from an EMBL/GenBank/DDBJ whole genome shotgun (WGS) entry which is preliminary data.</text>
</comment>
<evidence type="ECO:0000313" key="11">
    <source>
        <dbReference type="EMBL" id="PON31189.1"/>
    </source>
</evidence>
<protein>
    <submittedName>
        <fullName evidence="11">Potassium channel domain containing protein</fullName>
    </submittedName>
</protein>
<feature type="transmembrane region" description="Helical" evidence="9">
    <location>
        <begin position="55"/>
        <end position="80"/>
    </location>
</feature>
<evidence type="ECO:0000256" key="9">
    <source>
        <dbReference type="SAM" id="Phobius"/>
    </source>
</evidence>
<feature type="transmembrane region" description="Helical" evidence="9">
    <location>
        <begin position="227"/>
        <end position="248"/>
    </location>
</feature>
<feature type="domain" description="Potassium channel" evidence="10">
    <location>
        <begin position="181"/>
        <end position="247"/>
    </location>
</feature>
<dbReference type="GO" id="GO:0005886">
    <property type="term" value="C:plasma membrane"/>
    <property type="evidence" value="ECO:0007669"/>
    <property type="project" value="TreeGrafter"/>
</dbReference>
<dbReference type="GO" id="GO:0030322">
    <property type="term" value="P:stabilization of membrane potential"/>
    <property type="evidence" value="ECO:0007669"/>
    <property type="project" value="TreeGrafter"/>
</dbReference>
<proteinExistence type="inferred from homology"/>
<dbReference type="SUPFAM" id="SSF81324">
    <property type="entry name" value="Voltage-gated potassium channels"/>
    <property type="match status" value="2"/>
</dbReference>
<accession>A0A2P5A3Y9</accession>
<evidence type="ECO:0000259" key="10">
    <source>
        <dbReference type="Pfam" id="PF07885"/>
    </source>
</evidence>
<keyword evidence="5 9" id="KW-1133">Transmembrane helix</keyword>
<sequence length="335" mass="38462">MNPEMTEHEEDVKAVIERLFKPEFQQRLTRCLSAPSTFIPVEKEKYRKETFKPKIWTIEAILMALALVAVIVFYMIAISINASSFKGEKRSKIVDSFYFTMVTVSTVGYGDLFPYAPLAKLVICCFMLLSSLYLNHALNVSKGYISHFLIFKKLQWFRRWLRKRWRRASVARLFFAIFTAISSLCLGTIGIHFIEKLSWRESLCLSIVTSTTVGYGDQNFKSTEGRVFAGVWMIYNLFTFADSMLYIAHFRLNWSLLGLLKRNIAVVDVAEGALRNSGAISKEEFVLLMLKKMKLIHQVDVEIISRKFEAMAGVNPRLTTGHIIDDYKRRGVALA</sequence>
<evidence type="ECO:0000256" key="2">
    <source>
        <dbReference type="ARBA" id="ARBA00010159"/>
    </source>
</evidence>
<keyword evidence="12" id="KW-1185">Reference proteome</keyword>
<dbReference type="Pfam" id="PF07885">
    <property type="entry name" value="Ion_trans_2"/>
    <property type="match status" value="2"/>
</dbReference>
<evidence type="ECO:0000256" key="3">
    <source>
        <dbReference type="ARBA" id="ARBA00022448"/>
    </source>
</evidence>
<dbReference type="STRING" id="3476.A0A2P5A3Y9"/>
<dbReference type="GO" id="GO:0022841">
    <property type="term" value="F:potassium ion leak channel activity"/>
    <property type="evidence" value="ECO:0007669"/>
    <property type="project" value="TreeGrafter"/>
</dbReference>
<dbReference type="Gene3D" id="1.10.287.70">
    <property type="match status" value="2"/>
</dbReference>
<name>A0A2P5A3Y9_PARAD</name>
<keyword evidence="3" id="KW-0813">Transport</keyword>
<dbReference type="PANTHER" id="PTHR11003">
    <property type="entry name" value="POTASSIUM CHANNEL, SUBFAMILY K"/>
    <property type="match status" value="1"/>
</dbReference>
<dbReference type="GO" id="GO:0015271">
    <property type="term" value="F:outward rectifier potassium channel activity"/>
    <property type="evidence" value="ECO:0007669"/>
    <property type="project" value="TreeGrafter"/>
</dbReference>
<dbReference type="OrthoDB" id="415460at2759"/>